<dbReference type="AlphaFoldDB" id="A0AAE8H9Z1"/>
<evidence type="ECO:0000256" key="1">
    <source>
        <dbReference type="SAM" id="MobiDB-lite"/>
    </source>
</evidence>
<feature type="region of interest" description="Disordered" evidence="1">
    <location>
        <begin position="1"/>
        <end position="43"/>
    </location>
</feature>
<evidence type="ECO:0008006" key="4">
    <source>
        <dbReference type="Google" id="ProtNLM"/>
    </source>
</evidence>
<keyword evidence="3" id="KW-1185">Reference proteome</keyword>
<dbReference type="Proteomes" id="UP000182085">
    <property type="component" value="Chromosome I"/>
</dbReference>
<accession>A0AAE8H9Z1</accession>
<evidence type="ECO:0000313" key="2">
    <source>
        <dbReference type="EMBL" id="SDU95608.1"/>
    </source>
</evidence>
<reference evidence="2 3" key="1">
    <citation type="submission" date="2016-10" db="EMBL/GenBank/DDBJ databases">
        <authorList>
            <person name="Varghese N."/>
            <person name="Submissions S."/>
        </authorList>
    </citation>
    <scope>NUCLEOTIDE SEQUENCE [LARGE SCALE GENOMIC DNA]</scope>
    <source>
        <strain evidence="2 3">BS2777</strain>
    </source>
</reference>
<dbReference type="InterPro" id="IPR008979">
    <property type="entry name" value="Galactose-bd-like_sf"/>
</dbReference>
<organism evidence="2 3">
    <name type="scientific">Pseudomonas rhodesiae</name>
    <dbReference type="NCBI Taxonomy" id="76760"/>
    <lineage>
        <taxon>Bacteria</taxon>
        <taxon>Pseudomonadati</taxon>
        <taxon>Pseudomonadota</taxon>
        <taxon>Gammaproteobacteria</taxon>
        <taxon>Pseudomonadales</taxon>
        <taxon>Pseudomonadaceae</taxon>
        <taxon>Pseudomonas</taxon>
    </lineage>
</organism>
<sequence length="895" mass="97489">MTKENKAPASSSIVAPAKPTKASKPKAVEVDAPSISSEVDGTVVPSDMPGTYLTVDARMDSSPITVMFSAKEAPELKLENIVDSSGNSGARMIKIPLDYLTKTMGFTLLVSYKGKSQGQVAASLVKEVGISFYPASESEDLAPRLLHEENVNNTPTYDMKDHTGNETVLVPVHPLAKAGDKVYCTAVTEQDAIPHVFYTVIYDHVLTAEEAVAGYVLRPQIARGWLARRKRWRTITLQSAWITSGLPAEPPADVPPHLETRLPRNALEVQRRRTAALIVDPGLELEPPHLRQSVAFEDQWWLNPRLTEAGGDVDTPQLDTYAGDRVCFSLSGSGYEPEPLGCVTIANDGAPASVKLSSCAIACFFDTSMKLSYTVQFPNGDEPQQSPSRLVNVSVPEFLHPGIEEATNDDLDLSTFTGAATATVPVWAYAECSNACWMWITGEHEGGDAYRFDILKAAPVTDDWKAEGVEATIPRRQLQLLADCSRFELHFAVSFCDVSDIAQAYEFPVQTYKIEQEPLALVAPAVSEAVGSNLIGWNGRNGVHVEVNYVGIGPQHSISVCWKKPNGTCWVLPSKPGSTGEAVSFALPAEAVIESMGKTVPITYTVTTACKVQTSTLLNLTISLPTRLETPNVLEATPPRTQNAILDLRTFAGNANSLEDPMWFLRAGQKCWLKAEGTKKDGAPYSFMVYGAKTLTADEAKAGVANPLLRSELEKAKDRSPMTFTFSVTPDGSANDSNAVVCPTRVLVMRLPFDDLTTFDNGNWNHWVKGPAAADPRDLVIKQEGDNWFLYNWTYTNNSQGVFLKRDYSGLELGADYEFSISIRRVNDAPAVPQVSLLVDGRTLVGPVLIPSQSWQTLKGTFSATATTMMLALYNHVATGIGNDYAVDNIRVREL</sequence>
<proteinExistence type="predicted"/>
<protein>
    <recommendedName>
        <fullName evidence="4">CBM-cenC domain-containing protein</fullName>
    </recommendedName>
</protein>
<dbReference type="EMBL" id="LT629801">
    <property type="protein sequence ID" value="SDU95608.1"/>
    <property type="molecule type" value="Genomic_DNA"/>
</dbReference>
<dbReference type="SUPFAM" id="SSF49785">
    <property type="entry name" value="Galactose-binding domain-like"/>
    <property type="match status" value="1"/>
</dbReference>
<dbReference type="Gene3D" id="2.60.120.260">
    <property type="entry name" value="Galactose-binding domain-like"/>
    <property type="match status" value="1"/>
</dbReference>
<dbReference type="RefSeq" id="WP_052198989.1">
    <property type="nucleotide sequence ID" value="NZ_BAAAEG010000001.1"/>
</dbReference>
<name>A0AAE8H9Z1_9PSED</name>
<gene>
    <name evidence="2" type="ORF">SAMN04490209_1140</name>
</gene>
<evidence type="ECO:0000313" key="3">
    <source>
        <dbReference type="Proteomes" id="UP000182085"/>
    </source>
</evidence>